<evidence type="ECO:0000256" key="9">
    <source>
        <dbReference type="PIRSR" id="PIRSR640255-2"/>
    </source>
</evidence>
<dbReference type="InterPro" id="IPR040255">
    <property type="entry name" value="Non-specific_endonuclease"/>
</dbReference>
<dbReference type="PANTHER" id="PTHR13966">
    <property type="entry name" value="ENDONUCLEASE RELATED"/>
    <property type="match status" value="1"/>
</dbReference>
<dbReference type="InterPro" id="IPR044929">
    <property type="entry name" value="DNA/RNA_non-sp_Endonuclease_sf"/>
</dbReference>
<keyword evidence="16" id="KW-1185">Reference proteome</keyword>
<dbReference type="InterPro" id="IPR020821">
    <property type="entry name" value="ENPP1-3/EXOG-like_nuc-like"/>
</dbReference>
<gene>
    <name evidence="15" type="ORF">DN730_10960</name>
</gene>
<evidence type="ECO:0000256" key="7">
    <source>
        <dbReference type="ARBA" id="ARBA00022842"/>
    </source>
</evidence>
<accession>A0A370U8Q9</accession>
<dbReference type="GO" id="GO:0004519">
    <property type="term" value="F:endonuclease activity"/>
    <property type="evidence" value="ECO:0007669"/>
    <property type="project" value="UniProtKB-UniRule"/>
</dbReference>
<protein>
    <recommendedName>
        <fullName evidence="10">Endonuclease</fullName>
        <ecNumber evidence="10">3.1.30.-</ecNumber>
    </recommendedName>
</protein>
<dbReference type="RefSeq" id="WP_115468183.1">
    <property type="nucleotide sequence ID" value="NZ_QKRA01000004.1"/>
</dbReference>
<keyword evidence="7" id="KW-0460">Magnesium</keyword>
<dbReference type="GO" id="GO:0016787">
    <property type="term" value="F:hydrolase activity"/>
    <property type="evidence" value="ECO:0007669"/>
    <property type="project" value="UniProtKB-KW"/>
</dbReference>
<evidence type="ECO:0000256" key="12">
    <source>
        <dbReference type="SAM" id="SignalP"/>
    </source>
</evidence>
<dbReference type="EC" id="3.1.30.-" evidence="10"/>
<dbReference type="PROSITE" id="PS01070">
    <property type="entry name" value="NUCLEASE_NON_SPEC"/>
    <property type="match status" value="1"/>
</dbReference>
<keyword evidence="3 10" id="KW-0540">Nuclease</keyword>
<dbReference type="PANTHER" id="PTHR13966:SF5">
    <property type="entry name" value="ENDONUCLEASE G, MITOCHONDRIAL"/>
    <property type="match status" value="1"/>
</dbReference>
<dbReference type="GO" id="GO:0003676">
    <property type="term" value="F:nucleic acid binding"/>
    <property type="evidence" value="ECO:0007669"/>
    <property type="project" value="InterPro"/>
</dbReference>
<keyword evidence="4 9" id="KW-0479">Metal-binding</keyword>
<feature type="active site" description="Proton acceptor" evidence="8">
    <location>
        <position position="105"/>
    </location>
</feature>
<name>A0A370U8Q9_9GAMM</name>
<comment type="caution">
    <text evidence="15">The sequence shown here is derived from an EMBL/GenBank/DDBJ whole genome shotgun (WGS) entry which is preliminary data.</text>
</comment>
<evidence type="ECO:0000256" key="8">
    <source>
        <dbReference type="PIRSR" id="PIRSR640255-1"/>
    </source>
</evidence>
<dbReference type="SMART" id="SM00477">
    <property type="entry name" value="NUC"/>
    <property type="match status" value="1"/>
</dbReference>
<keyword evidence="12" id="KW-0732">Signal</keyword>
<feature type="domain" description="DNA/RNA non-specific endonuclease/pyrophosphatase/phosphodiesterase" evidence="14">
    <location>
        <begin position="42"/>
        <end position="239"/>
    </location>
</feature>
<evidence type="ECO:0000256" key="2">
    <source>
        <dbReference type="ARBA" id="ARBA00010052"/>
    </source>
</evidence>
<organism evidence="15 16">
    <name type="scientific">Marinomonas piezotolerans</name>
    <dbReference type="NCBI Taxonomy" id="2213058"/>
    <lineage>
        <taxon>Bacteria</taxon>
        <taxon>Pseudomonadati</taxon>
        <taxon>Pseudomonadota</taxon>
        <taxon>Gammaproteobacteria</taxon>
        <taxon>Oceanospirillales</taxon>
        <taxon>Oceanospirillaceae</taxon>
        <taxon>Marinomonas</taxon>
    </lineage>
</organism>
<evidence type="ECO:0000256" key="11">
    <source>
        <dbReference type="SAM" id="MobiDB-lite"/>
    </source>
</evidence>
<proteinExistence type="inferred from homology"/>
<comment type="cofactor">
    <cofactor evidence="1 10">
        <name>Mg(2+)</name>
        <dbReference type="ChEBI" id="CHEBI:18420"/>
    </cofactor>
</comment>
<dbReference type="InterPro" id="IPR018524">
    <property type="entry name" value="DNA/RNA_endonuclease_AS"/>
</dbReference>
<comment type="similarity">
    <text evidence="2 10">Belongs to the DNA/RNA non-specific endonuclease family.</text>
</comment>
<feature type="domain" description="ENPP1-3/EXOG-like endonuclease/phosphodiesterase" evidence="13">
    <location>
        <begin position="43"/>
        <end position="235"/>
    </location>
</feature>
<evidence type="ECO:0000256" key="6">
    <source>
        <dbReference type="ARBA" id="ARBA00022801"/>
    </source>
</evidence>
<evidence type="ECO:0000259" key="14">
    <source>
        <dbReference type="SMART" id="SM00892"/>
    </source>
</evidence>
<feature type="chain" id="PRO_5016911600" description="Endonuclease" evidence="12">
    <location>
        <begin position="23"/>
        <end position="241"/>
    </location>
</feature>
<dbReference type="Pfam" id="PF01223">
    <property type="entry name" value="Endonuclease_NS"/>
    <property type="match status" value="1"/>
</dbReference>
<evidence type="ECO:0000259" key="13">
    <source>
        <dbReference type="SMART" id="SM00477"/>
    </source>
</evidence>
<dbReference type="OrthoDB" id="9811262at2"/>
<keyword evidence="5 10" id="KW-0255">Endonuclease</keyword>
<dbReference type="SMART" id="SM00892">
    <property type="entry name" value="Endonuclease_NS"/>
    <property type="match status" value="1"/>
</dbReference>
<evidence type="ECO:0000256" key="3">
    <source>
        <dbReference type="ARBA" id="ARBA00022722"/>
    </source>
</evidence>
<evidence type="ECO:0000256" key="4">
    <source>
        <dbReference type="ARBA" id="ARBA00022723"/>
    </source>
</evidence>
<dbReference type="InterPro" id="IPR044925">
    <property type="entry name" value="His-Me_finger_sf"/>
</dbReference>
<feature type="region of interest" description="Disordered" evidence="11">
    <location>
        <begin position="73"/>
        <end position="94"/>
    </location>
</feature>
<dbReference type="SUPFAM" id="SSF54060">
    <property type="entry name" value="His-Me finger endonucleases"/>
    <property type="match status" value="1"/>
</dbReference>
<dbReference type="Gene3D" id="3.40.570.10">
    <property type="entry name" value="Extracellular Endonuclease, subunit A"/>
    <property type="match status" value="1"/>
</dbReference>
<reference evidence="15 16" key="1">
    <citation type="submission" date="2018-06" db="EMBL/GenBank/DDBJ databases">
        <title>Marinomonas sp. YLB-05 draft genome sequence.</title>
        <authorList>
            <person name="Yu L."/>
            <person name="Tang X."/>
        </authorList>
    </citation>
    <scope>NUCLEOTIDE SEQUENCE [LARGE SCALE GENOMIC DNA]</scope>
    <source>
        <strain evidence="15 16">YLB-05</strain>
    </source>
</reference>
<dbReference type="Proteomes" id="UP000254326">
    <property type="component" value="Unassembled WGS sequence"/>
</dbReference>
<dbReference type="AlphaFoldDB" id="A0A370U8Q9"/>
<evidence type="ECO:0000313" key="16">
    <source>
        <dbReference type="Proteomes" id="UP000254326"/>
    </source>
</evidence>
<evidence type="ECO:0000313" key="15">
    <source>
        <dbReference type="EMBL" id="RDL44145.1"/>
    </source>
</evidence>
<dbReference type="GO" id="GO:0046872">
    <property type="term" value="F:metal ion binding"/>
    <property type="evidence" value="ECO:0007669"/>
    <property type="project" value="UniProtKB-KW"/>
</dbReference>
<sequence>MNYFFKISMLIVTLGFTSYSWAFQCESHTSFGVPSSADQLLCRQGYALGYSYEHRGPVWVQYSVSKESVEASCSSQPNFRNDPEIPEEYQSTSHDYTNSGYDRGHMAPRATIDFSCASETESVLYSNASPQDPGLNQVGWRKLEELIRSWTKQRQNLFVITGAIFRGNKRIRDRVSVPSHYYKIVYDPARKESISFLFPNEPLATYDLYKGIVTLSEINNFRSQNLSLMFDVVKEYRELNF</sequence>
<evidence type="ECO:0000256" key="1">
    <source>
        <dbReference type="ARBA" id="ARBA00001946"/>
    </source>
</evidence>
<feature type="binding site" evidence="9">
    <location>
        <position position="136"/>
    </location>
    <ligand>
        <name>Mg(2+)</name>
        <dbReference type="ChEBI" id="CHEBI:18420"/>
        <note>catalytic</note>
    </ligand>
</feature>
<dbReference type="EMBL" id="QKRA01000004">
    <property type="protein sequence ID" value="RDL44145.1"/>
    <property type="molecule type" value="Genomic_DNA"/>
</dbReference>
<evidence type="ECO:0000256" key="5">
    <source>
        <dbReference type="ARBA" id="ARBA00022759"/>
    </source>
</evidence>
<keyword evidence="6 10" id="KW-0378">Hydrolase</keyword>
<evidence type="ECO:0000256" key="10">
    <source>
        <dbReference type="RuleBase" id="RU366055"/>
    </source>
</evidence>
<feature type="signal peptide" evidence="12">
    <location>
        <begin position="1"/>
        <end position="22"/>
    </location>
</feature>
<dbReference type="InterPro" id="IPR001604">
    <property type="entry name" value="Endo_G_ENPP1-like_dom"/>
</dbReference>